<organism evidence="5 6">
    <name type="scientific">Lacticaseibacillus suilingensis</name>
    <dbReference type="NCBI Taxonomy" id="2799577"/>
    <lineage>
        <taxon>Bacteria</taxon>
        <taxon>Bacillati</taxon>
        <taxon>Bacillota</taxon>
        <taxon>Bacilli</taxon>
        <taxon>Lactobacillales</taxon>
        <taxon>Lactobacillaceae</taxon>
        <taxon>Lacticaseibacillus</taxon>
    </lineage>
</organism>
<evidence type="ECO:0000256" key="1">
    <source>
        <dbReference type="ARBA" id="ARBA00023015"/>
    </source>
</evidence>
<evidence type="ECO:0000313" key="5">
    <source>
        <dbReference type="EMBL" id="MFD1399242.1"/>
    </source>
</evidence>
<proteinExistence type="predicted"/>
<dbReference type="InterPro" id="IPR036390">
    <property type="entry name" value="WH_DNA-bd_sf"/>
</dbReference>
<gene>
    <name evidence="5" type="ORF">ACFQ41_07955</name>
</gene>
<dbReference type="Pfam" id="PF00392">
    <property type="entry name" value="GntR"/>
    <property type="match status" value="1"/>
</dbReference>
<dbReference type="InterPro" id="IPR036388">
    <property type="entry name" value="WH-like_DNA-bd_sf"/>
</dbReference>
<name>A0ABW4BFG0_9LACO</name>
<evidence type="ECO:0000313" key="6">
    <source>
        <dbReference type="Proteomes" id="UP001597199"/>
    </source>
</evidence>
<dbReference type="PROSITE" id="PS50949">
    <property type="entry name" value="HTH_GNTR"/>
    <property type="match status" value="1"/>
</dbReference>
<accession>A0ABW4BFG0</accession>
<dbReference type="CDD" id="cd07377">
    <property type="entry name" value="WHTH_GntR"/>
    <property type="match status" value="1"/>
</dbReference>
<dbReference type="PANTHER" id="PTHR38445">
    <property type="entry name" value="HTH-TYPE TRANSCRIPTIONAL REPRESSOR YTRA"/>
    <property type="match status" value="1"/>
</dbReference>
<comment type="caution">
    <text evidence="5">The sequence shown here is derived from an EMBL/GenBank/DDBJ whole genome shotgun (WGS) entry which is preliminary data.</text>
</comment>
<evidence type="ECO:0000259" key="4">
    <source>
        <dbReference type="PROSITE" id="PS50949"/>
    </source>
</evidence>
<evidence type="ECO:0000256" key="3">
    <source>
        <dbReference type="ARBA" id="ARBA00023163"/>
    </source>
</evidence>
<dbReference type="PANTHER" id="PTHR38445:SF9">
    <property type="entry name" value="HTH-TYPE TRANSCRIPTIONAL REPRESSOR YTRA"/>
    <property type="match status" value="1"/>
</dbReference>
<dbReference type="EMBL" id="JBHTOA010000031">
    <property type="protein sequence ID" value="MFD1399242.1"/>
    <property type="molecule type" value="Genomic_DNA"/>
</dbReference>
<dbReference type="RefSeq" id="WP_204118074.1">
    <property type="nucleotide sequence ID" value="NZ_BOLV01000002.1"/>
</dbReference>
<evidence type="ECO:0000256" key="2">
    <source>
        <dbReference type="ARBA" id="ARBA00023125"/>
    </source>
</evidence>
<protein>
    <submittedName>
        <fullName evidence="5">GntR family transcriptional regulator</fullName>
    </submittedName>
</protein>
<dbReference type="InterPro" id="IPR000524">
    <property type="entry name" value="Tscrpt_reg_HTH_GntR"/>
</dbReference>
<dbReference type="Gene3D" id="1.10.10.10">
    <property type="entry name" value="Winged helix-like DNA-binding domain superfamily/Winged helix DNA-binding domain"/>
    <property type="match status" value="1"/>
</dbReference>
<keyword evidence="1" id="KW-0805">Transcription regulation</keyword>
<sequence length="126" mass="14086">MEFDAKTPIYYQIEQYINREIIIGHLRPGAQVPAVRQLAITLTVNVNTIQRALANLIGAGILVPERGKGNFVTTDQKVLGKMKQSMIEGEFKALYDHLAALELSPEEMTTAFAQYVQTQQGGERHE</sequence>
<keyword evidence="2" id="KW-0238">DNA-binding</keyword>
<reference evidence="6" key="1">
    <citation type="journal article" date="2019" name="Int. J. Syst. Evol. Microbiol.">
        <title>The Global Catalogue of Microorganisms (GCM) 10K type strain sequencing project: providing services to taxonomists for standard genome sequencing and annotation.</title>
        <authorList>
            <consortium name="The Broad Institute Genomics Platform"/>
            <consortium name="The Broad Institute Genome Sequencing Center for Infectious Disease"/>
            <person name="Wu L."/>
            <person name="Ma J."/>
        </authorList>
    </citation>
    <scope>NUCLEOTIDE SEQUENCE [LARGE SCALE GENOMIC DNA]</scope>
    <source>
        <strain evidence="6">CCM 9110</strain>
    </source>
</reference>
<dbReference type="SMART" id="SM00345">
    <property type="entry name" value="HTH_GNTR"/>
    <property type="match status" value="1"/>
</dbReference>
<dbReference type="Proteomes" id="UP001597199">
    <property type="component" value="Unassembled WGS sequence"/>
</dbReference>
<keyword evidence="3" id="KW-0804">Transcription</keyword>
<keyword evidence="6" id="KW-1185">Reference proteome</keyword>
<feature type="domain" description="HTH gntR-type" evidence="4">
    <location>
        <begin position="7"/>
        <end position="75"/>
    </location>
</feature>
<dbReference type="SUPFAM" id="SSF46785">
    <property type="entry name" value="Winged helix' DNA-binding domain"/>
    <property type="match status" value="1"/>
</dbReference>